<dbReference type="OrthoDB" id="1915767at2759"/>
<dbReference type="PANTHER" id="PTHR24261:SF7">
    <property type="entry name" value="KRINGLE DOMAIN-CONTAINING PROTEIN"/>
    <property type="match status" value="1"/>
</dbReference>
<dbReference type="Proteomes" id="UP000677054">
    <property type="component" value="Unassembled WGS sequence"/>
</dbReference>
<dbReference type="AlphaFoldDB" id="A0A7R9ADS5"/>
<dbReference type="SUPFAM" id="SSF57440">
    <property type="entry name" value="Kringle-like"/>
    <property type="match status" value="6"/>
</dbReference>
<dbReference type="InterPro" id="IPR050759">
    <property type="entry name" value="Serine_protease_kringle"/>
</dbReference>
<proteinExistence type="predicted"/>
<dbReference type="InterPro" id="IPR018056">
    <property type="entry name" value="Kringle_CS"/>
</dbReference>
<keyword evidence="6" id="KW-1185">Reference proteome</keyword>
<evidence type="ECO:0000256" key="1">
    <source>
        <dbReference type="ARBA" id="ARBA00022572"/>
    </source>
</evidence>
<dbReference type="EMBL" id="CAJPEV010004324">
    <property type="protein sequence ID" value="CAG0901595.1"/>
    <property type="molecule type" value="Genomic_DNA"/>
</dbReference>
<comment type="caution">
    <text evidence="3">Lacks conserved residue(s) required for the propagation of feature annotation.</text>
</comment>
<dbReference type="InterPro" id="IPR000001">
    <property type="entry name" value="Kringle"/>
</dbReference>
<evidence type="ECO:0000256" key="3">
    <source>
        <dbReference type="PROSITE-ProRule" id="PRU00121"/>
    </source>
</evidence>
<sequence>MDPEKTHLRHYQIRVRPEALSGCSSGEYQVKGQRYENVTLESQEPTVRTCTIICVMQIPSPCYAFNYRETDRSCQLILNGMSRLVGADGFQSYVQSEKIHKYPECRLTEKGREYAGRVSATESGRNCLNWRDYPYGRPEDFSDVLITDDKSIDYGIPLGREFIYDFQTFYDHDEVSRRDLSYEAHFRNRDSKTHLNYCRNPSGRERPWCFVSDPKIQWEYCDIPMCTDPVPPECKVTQFGSEYTGRKDTTIAGDPCLPWRNLENIENLLPAFPDPDRVDAHHNFCRNPRTPYHENLYEVNAAPWCIFKNASDIISWGFCDIPSCAPTSLGDSAGTGVYPECRLSQSGKEYAGSENKTESGKPCLPWENNEAGLAWDFYPQSEFAHFYFLVQFTEEERNTKHNHCRNPGVHRERPWCFVADNETKWEYCDIPFCRDRNPPECKLSESGLEYVGKRNVTISGFLCLPWLSLFKEDEIPLTHFSDEVDGKHAFCRSPQNRLKEYYGPWCYINFDGDGEFCDVPYCPTDDRLECDVRVGGHCISESFRSRSFFWPSDGNFTIGRLKRLDACCFPGPLECKTDATGRSYVGTKNSTRKGHKCLPWVSRSALQQRYAIWDLSYKNEDYEGENYRFVMDDLHPRHNFCRNPIGDENGPWCFKTDGLGRDYCDIPLCT</sequence>
<feature type="domain" description="Kringle" evidence="4">
    <location>
        <begin position="240"/>
        <end position="324"/>
    </location>
</feature>
<keyword evidence="2 3" id="KW-1015">Disulfide bond</keyword>
<evidence type="ECO:0000313" key="5">
    <source>
        <dbReference type="EMBL" id="CAD7252338.1"/>
    </source>
</evidence>
<dbReference type="SMART" id="SM00130">
    <property type="entry name" value="KR"/>
    <property type="match status" value="5"/>
</dbReference>
<evidence type="ECO:0000256" key="2">
    <source>
        <dbReference type="ARBA" id="ARBA00023157"/>
    </source>
</evidence>
<dbReference type="EMBL" id="LR903841">
    <property type="protein sequence ID" value="CAD7252338.1"/>
    <property type="molecule type" value="Genomic_DNA"/>
</dbReference>
<feature type="domain" description="Kringle" evidence="4">
    <location>
        <begin position="581"/>
        <end position="669"/>
    </location>
</feature>
<feature type="domain" description="Kringle" evidence="4">
    <location>
        <begin position="446"/>
        <end position="522"/>
    </location>
</feature>
<reference evidence="5" key="1">
    <citation type="submission" date="2020-11" db="EMBL/GenBank/DDBJ databases">
        <authorList>
            <person name="Tran Van P."/>
        </authorList>
    </citation>
    <scope>NUCLEOTIDE SEQUENCE</scope>
</reference>
<dbReference type="InterPro" id="IPR013806">
    <property type="entry name" value="Kringle-like"/>
</dbReference>
<dbReference type="PROSITE" id="PS50070">
    <property type="entry name" value="KRINGLE_2"/>
    <property type="match status" value="5"/>
</dbReference>
<dbReference type="Gene3D" id="2.40.20.10">
    <property type="entry name" value="Plasminogen Kringle 4"/>
    <property type="match status" value="5"/>
</dbReference>
<evidence type="ECO:0000259" key="4">
    <source>
        <dbReference type="PROSITE" id="PS50070"/>
    </source>
</evidence>
<dbReference type="PRINTS" id="PR00018">
    <property type="entry name" value="KRINGLE"/>
</dbReference>
<feature type="disulfide bond" evidence="3">
    <location>
        <begin position="641"/>
        <end position="664"/>
    </location>
</feature>
<organism evidence="5">
    <name type="scientific">Darwinula stevensoni</name>
    <dbReference type="NCBI Taxonomy" id="69355"/>
    <lineage>
        <taxon>Eukaryota</taxon>
        <taxon>Metazoa</taxon>
        <taxon>Ecdysozoa</taxon>
        <taxon>Arthropoda</taxon>
        <taxon>Crustacea</taxon>
        <taxon>Oligostraca</taxon>
        <taxon>Ostracoda</taxon>
        <taxon>Podocopa</taxon>
        <taxon>Podocopida</taxon>
        <taxon>Darwinulocopina</taxon>
        <taxon>Darwinuloidea</taxon>
        <taxon>Darwinulidae</taxon>
        <taxon>Darwinula</taxon>
    </lineage>
</organism>
<feature type="domain" description="Kringle" evidence="4">
    <location>
        <begin position="346"/>
        <end position="433"/>
    </location>
</feature>
<evidence type="ECO:0000313" key="6">
    <source>
        <dbReference type="Proteomes" id="UP000677054"/>
    </source>
</evidence>
<accession>A0A7R9ADS5</accession>
<keyword evidence="1 3" id="KW-0420">Kringle</keyword>
<dbReference type="Pfam" id="PF00051">
    <property type="entry name" value="Kringle"/>
    <property type="match status" value="5"/>
</dbReference>
<gene>
    <name evidence="5" type="ORF">DSTB1V02_LOCUS12096</name>
</gene>
<name>A0A7R9ADS5_9CRUS</name>
<feature type="domain" description="Kringle" evidence="4">
    <location>
        <begin position="110"/>
        <end position="226"/>
    </location>
</feature>
<protein>
    <recommendedName>
        <fullName evidence="4">Kringle domain-containing protein</fullName>
    </recommendedName>
</protein>
<dbReference type="InterPro" id="IPR038178">
    <property type="entry name" value="Kringle_sf"/>
</dbReference>
<feature type="disulfide bond" evidence="3">
    <location>
        <begin position="198"/>
        <end position="221"/>
    </location>
</feature>
<dbReference type="PROSITE" id="PS00021">
    <property type="entry name" value="KRINGLE_1"/>
    <property type="match status" value="2"/>
</dbReference>
<dbReference type="PANTHER" id="PTHR24261">
    <property type="entry name" value="PLASMINOGEN-RELATED"/>
    <property type="match status" value="1"/>
</dbReference>